<dbReference type="PANTHER" id="PTHR34477">
    <property type="entry name" value="UPF0213 PROTEIN YHBQ"/>
    <property type="match status" value="1"/>
</dbReference>
<comment type="similarity">
    <text evidence="1">Belongs to the UPF0213 family.</text>
</comment>
<dbReference type="Gene3D" id="3.40.1440.10">
    <property type="entry name" value="GIY-YIG endonuclease"/>
    <property type="match status" value="1"/>
</dbReference>
<dbReference type="CDD" id="cd10456">
    <property type="entry name" value="GIY-YIG_UPF0213"/>
    <property type="match status" value="1"/>
</dbReference>
<reference evidence="4" key="1">
    <citation type="submission" date="2016-07" db="EMBL/GenBank/DDBJ databases">
        <title>Nontailed viruses are major unrecognized killers of bacteria in the ocean.</title>
        <authorList>
            <person name="Kauffman K."/>
            <person name="Hussain F."/>
            <person name="Yang J."/>
            <person name="Arevalo P."/>
            <person name="Brown J."/>
            <person name="Cutler M."/>
            <person name="Kelly L."/>
            <person name="Polz M.F."/>
        </authorList>
    </citation>
    <scope>NUCLEOTIDE SEQUENCE [LARGE SCALE GENOMIC DNA]</scope>
    <source>
        <strain evidence="4">10N.261.45.A10</strain>
    </source>
</reference>
<dbReference type="SUPFAM" id="SSF82771">
    <property type="entry name" value="GIY-YIG endonuclease"/>
    <property type="match status" value="1"/>
</dbReference>
<evidence type="ECO:0000313" key="4">
    <source>
        <dbReference type="Proteomes" id="UP000235387"/>
    </source>
</evidence>
<dbReference type="PANTHER" id="PTHR34477:SF1">
    <property type="entry name" value="UPF0213 PROTEIN YHBQ"/>
    <property type="match status" value="1"/>
</dbReference>
<accession>A0A2N7LGW3</accession>
<proteinExistence type="inferred from homology"/>
<dbReference type="EMBL" id="MDAL01000002">
    <property type="protein sequence ID" value="PMN94779.1"/>
    <property type="molecule type" value="Genomic_DNA"/>
</dbReference>
<sequence length="110" mass="12830">MTTQPQSDEHKEALSAPLWHVYLIRTKNNALYCGVTTDVARRFDEHQKNGTKTAKYLRGKQPLRLAWSYEVGDKRLAMSLEWKIKRLSKREKERLCTENGLIQVLINDSI</sequence>
<evidence type="ECO:0000256" key="1">
    <source>
        <dbReference type="ARBA" id="ARBA00007435"/>
    </source>
</evidence>
<dbReference type="PROSITE" id="PS50164">
    <property type="entry name" value="GIY_YIG"/>
    <property type="match status" value="1"/>
</dbReference>
<feature type="domain" description="GIY-YIG" evidence="2">
    <location>
        <begin position="17"/>
        <end position="94"/>
    </location>
</feature>
<dbReference type="InterPro" id="IPR000305">
    <property type="entry name" value="GIY-YIG_endonuc"/>
</dbReference>
<dbReference type="RefSeq" id="WP_102389910.1">
    <property type="nucleotide sequence ID" value="NZ_MDAL01000002.1"/>
</dbReference>
<dbReference type="Pfam" id="PF01541">
    <property type="entry name" value="GIY-YIG"/>
    <property type="match status" value="1"/>
</dbReference>
<dbReference type="Proteomes" id="UP000235387">
    <property type="component" value="Unassembled WGS sequence"/>
</dbReference>
<dbReference type="InterPro" id="IPR035901">
    <property type="entry name" value="GIY-YIG_endonuc_sf"/>
</dbReference>
<dbReference type="InterPro" id="IPR050190">
    <property type="entry name" value="UPF0213_domain"/>
</dbReference>
<evidence type="ECO:0000313" key="3">
    <source>
        <dbReference type="EMBL" id="PMN94779.1"/>
    </source>
</evidence>
<comment type="caution">
    <text evidence="3">The sequence shown here is derived from an EMBL/GenBank/DDBJ whole genome shotgun (WGS) entry which is preliminary data.</text>
</comment>
<organism evidence="3 4">
    <name type="scientific">Enterovibrio norvegicus</name>
    <dbReference type="NCBI Taxonomy" id="188144"/>
    <lineage>
        <taxon>Bacteria</taxon>
        <taxon>Pseudomonadati</taxon>
        <taxon>Pseudomonadota</taxon>
        <taxon>Gammaproteobacteria</taxon>
        <taxon>Vibrionales</taxon>
        <taxon>Vibrionaceae</taxon>
        <taxon>Enterovibrio</taxon>
    </lineage>
</organism>
<evidence type="ECO:0000259" key="2">
    <source>
        <dbReference type="PROSITE" id="PS50164"/>
    </source>
</evidence>
<dbReference type="AlphaFoldDB" id="A0A2N7LGW3"/>
<protein>
    <recommendedName>
        <fullName evidence="2">GIY-YIG domain-containing protein</fullName>
    </recommendedName>
</protein>
<name>A0A2N7LGW3_9GAMM</name>
<dbReference type="STRING" id="1190603.A1OO_14155"/>
<gene>
    <name evidence="3" type="ORF">BCT23_01735</name>
</gene>